<dbReference type="PANTHER" id="PTHR40077:SF1">
    <property type="entry name" value="MEMBRANE PROTEIN"/>
    <property type="match status" value="1"/>
</dbReference>
<feature type="transmembrane region" description="Helical" evidence="6">
    <location>
        <begin position="86"/>
        <end position="105"/>
    </location>
</feature>
<evidence type="ECO:0000256" key="1">
    <source>
        <dbReference type="ARBA" id="ARBA00004651"/>
    </source>
</evidence>
<feature type="transmembrane region" description="Helical" evidence="6">
    <location>
        <begin position="23"/>
        <end position="43"/>
    </location>
</feature>
<dbReference type="Pfam" id="PF12823">
    <property type="entry name" value="DUF3817"/>
    <property type="match status" value="1"/>
</dbReference>
<keyword evidence="3 6" id="KW-0812">Transmembrane</keyword>
<dbReference type="EMBL" id="JACGWX010000005">
    <property type="protein sequence ID" value="MBA8848408.1"/>
    <property type="molecule type" value="Genomic_DNA"/>
</dbReference>
<feature type="transmembrane region" description="Helical" evidence="6">
    <location>
        <begin position="55"/>
        <end position="80"/>
    </location>
</feature>
<keyword evidence="5 6" id="KW-0472">Membrane</keyword>
<dbReference type="AlphaFoldDB" id="A0A839EFM9"/>
<evidence type="ECO:0000259" key="7">
    <source>
        <dbReference type="Pfam" id="PF12823"/>
    </source>
</evidence>
<dbReference type="RefSeq" id="WP_343050954.1">
    <property type="nucleotide sequence ID" value="NZ_BAAAOV010000018.1"/>
</dbReference>
<proteinExistence type="predicted"/>
<comment type="caution">
    <text evidence="8">The sequence shown here is derived from an EMBL/GenBank/DDBJ whole genome shotgun (WGS) entry which is preliminary data.</text>
</comment>
<evidence type="ECO:0000256" key="5">
    <source>
        <dbReference type="ARBA" id="ARBA00023136"/>
    </source>
</evidence>
<keyword evidence="2" id="KW-1003">Cell membrane</keyword>
<accession>A0A839EFM9</accession>
<sequence>MTAQPETPNSAAAPARTVTPKRLYRVVAIAEAITWTLLIGGLITRAVVGGETGDLAVRVGGSIHGFVFLAYGATAVLTAINQRWGVDLGLLAVVTAVIPYATVPFDIWAHRSGRLEGDWRREATDDPRDAVWFDRLVRWMLRHPYLLGALLLAAVVVIFVVLLQLGPPVPKG</sequence>
<protein>
    <submittedName>
        <fullName evidence="8">Integral membrane protein</fullName>
    </submittedName>
</protein>
<evidence type="ECO:0000256" key="3">
    <source>
        <dbReference type="ARBA" id="ARBA00022692"/>
    </source>
</evidence>
<name>A0A839EFM9_9MICO</name>
<evidence type="ECO:0000256" key="4">
    <source>
        <dbReference type="ARBA" id="ARBA00022989"/>
    </source>
</evidence>
<dbReference type="GO" id="GO:0005886">
    <property type="term" value="C:plasma membrane"/>
    <property type="evidence" value="ECO:0007669"/>
    <property type="project" value="UniProtKB-SubCell"/>
</dbReference>
<dbReference type="InterPro" id="IPR023845">
    <property type="entry name" value="DUF3817_TM"/>
</dbReference>
<comment type="subcellular location">
    <subcellularLocation>
        <location evidence="1">Cell membrane</location>
        <topology evidence="1">Multi-pass membrane protein</topology>
    </subcellularLocation>
</comment>
<organism evidence="8 9">
    <name type="scientific">Microcella alkalica</name>
    <dbReference type="NCBI Taxonomy" id="355930"/>
    <lineage>
        <taxon>Bacteria</taxon>
        <taxon>Bacillati</taxon>
        <taxon>Actinomycetota</taxon>
        <taxon>Actinomycetes</taxon>
        <taxon>Micrococcales</taxon>
        <taxon>Microbacteriaceae</taxon>
        <taxon>Microcella</taxon>
    </lineage>
</organism>
<dbReference type="NCBIfam" id="TIGR03954">
    <property type="entry name" value="integ_memb_HG"/>
    <property type="match status" value="1"/>
</dbReference>
<evidence type="ECO:0000256" key="6">
    <source>
        <dbReference type="SAM" id="Phobius"/>
    </source>
</evidence>
<dbReference type="Proteomes" id="UP000585905">
    <property type="component" value="Unassembled WGS sequence"/>
</dbReference>
<keyword evidence="4 6" id="KW-1133">Transmembrane helix</keyword>
<evidence type="ECO:0000313" key="8">
    <source>
        <dbReference type="EMBL" id="MBA8848408.1"/>
    </source>
</evidence>
<feature type="domain" description="DUF3817" evidence="7">
    <location>
        <begin position="22"/>
        <end position="111"/>
    </location>
</feature>
<reference evidence="8 9" key="1">
    <citation type="submission" date="2020-07" db="EMBL/GenBank/DDBJ databases">
        <title>Sequencing the genomes of 1000 actinobacteria strains.</title>
        <authorList>
            <person name="Klenk H.-P."/>
        </authorList>
    </citation>
    <scope>NUCLEOTIDE SEQUENCE [LARGE SCALE GENOMIC DNA]</scope>
    <source>
        <strain evidence="8 9">DSM 19663</strain>
    </source>
</reference>
<evidence type="ECO:0000256" key="2">
    <source>
        <dbReference type="ARBA" id="ARBA00022475"/>
    </source>
</evidence>
<gene>
    <name evidence="8" type="ORF">FHX53_002012</name>
</gene>
<keyword evidence="9" id="KW-1185">Reference proteome</keyword>
<evidence type="ECO:0000313" key="9">
    <source>
        <dbReference type="Proteomes" id="UP000585905"/>
    </source>
</evidence>
<feature type="transmembrane region" description="Helical" evidence="6">
    <location>
        <begin position="145"/>
        <end position="166"/>
    </location>
</feature>
<dbReference type="PANTHER" id="PTHR40077">
    <property type="entry name" value="MEMBRANE PROTEIN-RELATED"/>
    <property type="match status" value="1"/>
</dbReference>